<feature type="compositionally biased region" description="Basic and acidic residues" evidence="1">
    <location>
        <begin position="1"/>
        <end position="10"/>
    </location>
</feature>
<dbReference type="AlphaFoldDB" id="A0ABD5V8Y4"/>
<proteinExistence type="predicted"/>
<sequence>MTLPDRERAPRRPGVGAGRESFATDDRALSSVVGKTLELGLLALYVGLLVSTFYGGVLPEYRLGAAGSVADRAGAAVATDVEAAVPSTADSGVPPDAGVQSVAVERELDVPRTIRGDAYRLRLDAGALVLDHPRDALSRTIPLALPDSVTRVEGAARSGETVVVVVVSTPDGLVVRLEGR</sequence>
<feature type="region of interest" description="Disordered" evidence="1">
    <location>
        <begin position="1"/>
        <end position="20"/>
    </location>
</feature>
<gene>
    <name evidence="2" type="ORF">ACFQGB_02635</name>
</gene>
<protein>
    <submittedName>
        <fullName evidence="2">Uncharacterized protein</fullName>
    </submittedName>
</protein>
<evidence type="ECO:0000256" key="1">
    <source>
        <dbReference type="SAM" id="MobiDB-lite"/>
    </source>
</evidence>
<keyword evidence="3" id="KW-1185">Reference proteome</keyword>
<evidence type="ECO:0000313" key="3">
    <source>
        <dbReference type="Proteomes" id="UP001596395"/>
    </source>
</evidence>
<organism evidence="2 3">
    <name type="scientific">Halorubellus litoreus</name>
    <dbReference type="NCBI Taxonomy" id="755308"/>
    <lineage>
        <taxon>Archaea</taxon>
        <taxon>Methanobacteriati</taxon>
        <taxon>Methanobacteriota</taxon>
        <taxon>Stenosarchaea group</taxon>
        <taxon>Halobacteria</taxon>
        <taxon>Halobacteriales</taxon>
        <taxon>Halorubellaceae</taxon>
        <taxon>Halorubellus</taxon>
    </lineage>
</organism>
<comment type="caution">
    <text evidence="2">The sequence shown here is derived from an EMBL/GenBank/DDBJ whole genome shotgun (WGS) entry which is preliminary data.</text>
</comment>
<reference evidence="2 3" key="1">
    <citation type="journal article" date="2019" name="Int. J. Syst. Evol. Microbiol.">
        <title>The Global Catalogue of Microorganisms (GCM) 10K type strain sequencing project: providing services to taxonomists for standard genome sequencing and annotation.</title>
        <authorList>
            <consortium name="The Broad Institute Genomics Platform"/>
            <consortium name="The Broad Institute Genome Sequencing Center for Infectious Disease"/>
            <person name="Wu L."/>
            <person name="Ma J."/>
        </authorList>
    </citation>
    <scope>NUCLEOTIDE SEQUENCE [LARGE SCALE GENOMIC DNA]</scope>
    <source>
        <strain evidence="2 3">GX26</strain>
    </source>
</reference>
<evidence type="ECO:0000313" key="2">
    <source>
        <dbReference type="EMBL" id="MFC6951750.1"/>
    </source>
</evidence>
<dbReference type="Pfam" id="PF23928">
    <property type="entry name" value="DUF7266"/>
    <property type="match status" value="1"/>
</dbReference>
<dbReference type="RefSeq" id="WP_336348765.1">
    <property type="nucleotide sequence ID" value="NZ_JAZAQL010000001.1"/>
</dbReference>
<accession>A0ABD5V8Y4</accession>
<name>A0ABD5V8Y4_9EURY</name>
<dbReference type="InterPro" id="IPR055690">
    <property type="entry name" value="DUF7266"/>
</dbReference>
<dbReference type="EMBL" id="JBHSXN010000001">
    <property type="protein sequence ID" value="MFC6951750.1"/>
    <property type="molecule type" value="Genomic_DNA"/>
</dbReference>
<dbReference type="Proteomes" id="UP001596395">
    <property type="component" value="Unassembled WGS sequence"/>
</dbReference>